<evidence type="ECO:0000313" key="1">
    <source>
        <dbReference type="EMBL" id="AJQ46436.1"/>
    </source>
</evidence>
<accession>A0AAU8RRW8</accession>
<dbReference type="RefSeq" id="WP_019471807.1">
    <property type="nucleotide sequence ID" value="NZ_CP010979.1"/>
</dbReference>
<dbReference type="AlphaFoldDB" id="A0AAU8RRW8"/>
<reference evidence="1 2" key="1">
    <citation type="submission" date="2015-02" db="EMBL/GenBank/DDBJ databases">
        <title>Complete Genome Sequencing of Pseudomonas putida S13.1.2.</title>
        <authorList>
            <person name="Chong T.M."/>
            <person name="Chan K.G."/>
            <person name="Dessaux Y."/>
        </authorList>
    </citation>
    <scope>NUCLEOTIDE SEQUENCE [LARGE SCALE GENOMIC DNA]</scope>
    <source>
        <strain evidence="1 2">S13.1.2</strain>
    </source>
</reference>
<gene>
    <name evidence="1" type="ORF">N805_04040</name>
</gene>
<dbReference type="Gene3D" id="3.30.2000.20">
    <property type="match status" value="1"/>
</dbReference>
<evidence type="ECO:0000313" key="2">
    <source>
        <dbReference type="Proteomes" id="UP000033260"/>
    </source>
</evidence>
<name>A0AAU8RRW8_PSEPU</name>
<dbReference type="Proteomes" id="UP000033260">
    <property type="component" value="Chromosome"/>
</dbReference>
<protein>
    <submittedName>
        <fullName evidence="1">Prophage PSSB64-02</fullName>
    </submittedName>
</protein>
<dbReference type="EMBL" id="CP010979">
    <property type="protein sequence ID" value="AJQ46436.1"/>
    <property type="molecule type" value="Genomic_DNA"/>
</dbReference>
<proteinExistence type="predicted"/>
<sequence>MTVPFETVRKTLAARMASFTGIEQARIEYPNAEYPNGGVFNPPATGLWCAFEIQYATAGFAGMAEKPHYRRPGQVVIQCFCRRSTGLSAINKLADALSEHFQSWQSGHIECLEASQQEVGDFESYHQINVNIRFRAG</sequence>
<organism evidence="1 2">
    <name type="scientific">Pseudomonas putida S13.1.2</name>
    <dbReference type="NCBI Taxonomy" id="1384061"/>
    <lineage>
        <taxon>Bacteria</taxon>
        <taxon>Pseudomonadati</taxon>
        <taxon>Pseudomonadota</taxon>
        <taxon>Gammaproteobacteria</taxon>
        <taxon>Pseudomonadales</taxon>
        <taxon>Pseudomonadaceae</taxon>
        <taxon>Pseudomonas</taxon>
    </lineage>
</organism>